<organism evidence="4 5">
    <name type="scientific">Lactiplantibacillus mudanjiangensis</name>
    <dbReference type="NCBI Taxonomy" id="1296538"/>
    <lineage>
        <taxon>Bacteria</taxon>
        <taxon>Bacillati</taxon>
        <taxon>Bacillota</taxon>
        <taxon>Bacilli</taxon>
        <taxon>Lactobacillales</taxon>
        <taxon>Lactobacillaceae</taxon>
        <taxon>Lactiplantibacillus</taxon>
    </lineage>
</organism>
<dbReference type="SUPFAM" id="SSF46689">
    <property type="entry name" value="Homeodomain-like"/>
    <property type="match status" value="1"/>
</dbReference>
<dbReference type="PANTHER" id="PTHR30055:SF148">
    <property type="entry name" value="TETR-FAMILY TRANSCRIPTIONAL REGULATOR"/>
    <property type="match status" value="1"/>
</dbReference>
<gene>
    <name evidence="4" type="ORF">MUDAN_MDHGFNIF_01940</name>
</gene>
<dbReference type="InterPro" id="IPR001647">
    <property type="entry name" value="HTH_TetR"/>
</dbReference>
<sequence length="198" mass="21718">MAEHRWGKELDTVILTVTWDLLAEVGYAKLTMSAIAKVAHTNKNAIYRRWPNKAALVLSTIQQQAPAIVVTAPNTGDLKTDLITLFSRFTPLLATVDATIWQQLLPEALLTMPNEAGVSGLLVAINGDNLITTAVTTILDHAKARHDPLRPTITDDQRQLPALLLINQIMLTGSLPSDKIDELVTHMLLPLYLQTTKG</sequence>
<dbReference type="EMBL" id="UYIG01000196">
    <property type="protein sequence ID" value="VDG30389.1"/>
    <property type="molecule type" value="Genomic_DNA"/>
</dbReference>
<evidence type="ECO:0000256" key="2">
    <source>
        <dbReference type="PROSITE-ProRule" id="PRU00335"/>
    </source>
</evidence>
<dbReference type="AlphaFoldDB" id="A0A660E6F5"/>
<evidence type="ECO:0000313" key="4">
    <source>
        <dbReference type="EMBL" id="VDG30389.1"/>
    </source>
</evidence>
<feature type="domain" description="HTH tetR-type" evidence="3">
    <location>
        <begin position="8"/>
        <end position="68"/>
    </location>
</feature>
<evidence type="ECO:0000313" key="5">
    <source>
        <dbReference type="Proteomes" id="UP000289996"/>
    </source>
</evidence>
<keyword evidence="5" id="KW-1185">Reference proteome</keyword>
<keyword evidence="1 2" id="KW-0238">DNA-binding</keyword>
<dbReference type="Pfam" id="PF00440">
    <property type="entry name" value="TetR_N"/>
    <property type="match status" value="1"/>
</dbReference>
<protein>
    <recommendedName>
        <fullName evidence="3">HTH tetR-type domain-containing protein</fullName>
    </recommendedName>
</protein>
<dbReference type="InterPro" id="IPR050109">
    <property type="entry name" value="HTH-type_TetR-like_transc_reg"/>
</dbReference>
<evidence type="ECO:0000256" key="1">
    <source>
        <dbReference type="ARBA" id="ARBA00023125"/>
    </source>
</evidence>
<evidence type="ECO:0000259" key="3">
    <source>
        <dbReference type="PROSITE" id="PS50977"/>
    </source>
</evidence>
<feature type="DNA-binding region" description="H-T-H motif" evidence="2">
    <location>
        <begin position="31"/>
        <end position="50"/>
    </location>
</feature>
<dbReference type="GO" id="GO:0003700">
    <property type="term" value="F:DNA-binding transcription factor activity"/>
    <property type="evidence" value="ECO:0007669"/>
    <property type="project" value="TreeGrafter"/>
</dbReference>
<dbReference type="Gene3D" id="1.10.357.10">
    <property type="entry name" value="Tetracycline Repressor, domain 2"/>
    <property type="match status" value="1"/>
</dbReference>
<dbReference type="InterPro" id="IPR009057">
    <property type="entry name" value="Homeodomain-like_sf"/>
</dbReference>
<name>A0A660E6F5_9LACO</name>
<dbReference type="OrthoDB" id="9796019at2"/>
<dbReference type="PANTHER" id="PTHR30055">
    <property type="entry name" value="HTH-TYPE TRANSCRIPTIONAL REGULATOR RUTR"/>
    <property type="match status" value="1"/>
</dbReference>
<reference evidence="4 5" key="1">
    <citation type="submission" date="2018-11" db="EMBL/GenBank/DDBJ databases">
        <authorList>
            <person name="Wuyts S."/>
        </authorList>
    </citation>
    <scope>NUCLEOTIDE SEQUENCE [LARGE SCALE GENOMIC DNA]</scope>
    <source>
        <strain evidence="4">Lactobacillus mudanjiangensis AMBF249</strain>
    </source>
</reference>
<dbReference type="RefSeq" id="WP_130843424.1">
    <property type="nucleotide sequence ID" value="NZ_BJDY01000002.1"/>
</dbReference>
<proteinExistence type="predicted"/>
<dbReference type="GO" id="GO:0000976">
    <property type="term" value="F:transcription cis-regulatory region binding"/>
    <property type="evidence" value="ECO:0007669"/>
    <property type="project" value="TreeGrafter"/>
</dbReference>
<accession>A0A660E6F5</accession>
<dbReference type="PROSITE" id="PS50977">
    <property type="entry name" value="HTH_TETR_2"/>
    <property type="match status" value="1"/>
</dbReference>
<dbReference type="Proteomes" id="UP000289996">
    <property type="component" value="Unassembled WGS sequence"/>
</dbReference>